<keyword evidence="2" id="KW-1185">Reference proteome</keyword>
<protein>
    <submittedName>
        <fullName evidence="1">Uncharacterized protein</fullName>
    </submittedName>
</protein>
<dbReference type="Proteomes" id="UP001164929">
    <property type="component" value="Chromosome 13"/>
</dbReference>
<dbReference type="Gene3D" id="3.40.50.11850">
    <property type="entry name" value="Diphthamide synthesis DPH1/DPH2 domain 2"/>
    <property type="match status" value="1"/>
</dbReference>
<dbReference type="EMBL" id="JAQIZT010000013">
    <property type="protein sequence ID" value="KAJ6975204.1"/>
    <property type="molecule type" value="Genomic_DNA"/>
</dbReference>
<reference evidence="1" key="1">
    <citation type="journal article" date="2023" name="Mol. Ecol. Resour.">
        <title>Chromosome-level genome assembly of a triploid poplar Populus alba 'Berolinensis'.</title>
        <authorList>
            <person name="Chen S."/>
            <person name="Yu Y."/>
            <person name="Wang X."/>
            <person name="Wang S."/>
            <person name="Zhang T."/>
            <person name="Zhou Y."/>
            <person name="He R."/>
            <person name="Meng N."/>
            <person name="Wang Y."/>
            <person name="Liu W."/>
            <person name="Liu Z."/>
            <person name="Liu J."/>
            <person name="Guo Q."/>
            <person name="Huang H."/>
            <person name="Sederoff R.R."/>
            <person name="Wang G."/>
            <person name="Qu G."/>
            <person name="Chen S."/>
        </authorList>
    </citation>
    <scope>NUCLEOTIDE SEQUENCE</scope>
    <source>
        <strain evidence="1">SC-2020</strain>
    </source>
</reference>
<gene>
    <name evidence="1" type="ORF">NC653_031145</name>
</gene>
<comment type="caution">
    <text evidence="1">The sequence shown here is derived from an EMBL/GenBank/DDBJ whole genome shotgun (WGS) entry which is preliminary data.</text>
</comment>
<dbReference type="AlphaFoldDB" id="A0AAD6Q110"/>
<proteinExistence type="predicted"/>
<accession>A0AAD6Q110</accession>
<organism evidence="1 2">
    <name type="scientific">Populus alba x Populus x berolinensis</name>
    <dbReference type="NCBI Taxonomy" id="444605"/>
    <lineage>
        <taxon>Eukaryota</taxon>
        <taxon>Viridiplantae</taxon>
        <taxon>Streptophyta</taxon>
        <taxon>Embryophyta</taxon>
        <taxon>Tracheophyta</taxon>
        <taxon>Spermatophyta</taxon>
        <taxon>Magnoliopsida</taxon>
        <taxon>eudicotyledons</taxon>
        <taxon>Gunneridae</taxon>
        <taxon>Pentapetalae</taxon>
        <taxon>rosids</taxon>
        <taxon>fabids</taxon>
        <taxon>Malpighiales</taxon>
        <taxon>Salicaceae</taxon>
        <taxon>Saliceae</taxon>
        <taxon>Populus</taxon>
    </lineage>
</organism>
<evidence type="ECO:0000313" key="2">
    <source>
        <dbReference type="Proteomes" id="UP001164929"/>
    </source>
</evidence>
<evidence type="ECO:0000313" key="1">
    <source>
        <dbReference type="EMBL" id="KAJ6975204.1"/>
    </source>
</evidence>
<dbReference type="InterPro" id="IPR042264">
    <property type="entry name" value="DPH1/DPH2_2"/>
</dbReference>
<name>A0AAD6Q110_9ROSI</name>
<sequence length="224" mass="25287">MIADQLRLKQWNMVKNSYYALRSGRKDVMLRNVGVLQKNDYVQIYSFRSNKELWFVLIKESDHLQGRTNGFASAIREAKPEFESNDLVVLIPQSKPLSAAEVLAPNMSKNVVGNLVLVFVAFPLETFKIANPRIKAFRYDPYLWKLFLEEYDHKGMEEFGGKSDGSCCGCDNGDTKGLEEDYGGEYPMDYCAQDGGERNSSYVKKATHSVRRNVVSSIGNVAAT</sequence>